<dbReference type="GO" id="GO:0004190">
    <property type="term" value="F:aspartic-type endopeptidase activity"/>
    <property type="evidence" value="ECO:0007669"/>
    <property type="project" value="UniProtKB-KW"/>
</dbReference>
<dbReference type="FunFam" id="2.40.70.10:FF:000008">
    <property type="entry name" value="Cathepsin D"/>
    <property type="match status" value="1"/>
</dbReference>
<dbReference type="CDD" id="cd05471">
    <property type="entry name" value="pepsin_like"/>
    <property type="match status" value="1"/>
</dbReference>
<accession>A0A2N5TFW0</accession>
<reference evidence="8 9" key="1">
    <citation type="submission" date="2017-11" db="EMBL/GenBank/DDBJ databases">
        <title>De novo assembly and phasing of dikaryotic genomes from two isolates of Puccinia coronata f. sp. avenae, the causal agent of oat crown rust.</title>
        <authorList>
            <person name="Miller M.E."/>
            <person name="Zhang Y."/>
            <person name="Omidvar V."/>
            <person name="Sperschneider J."/>
            <person name="Schwessinger B."/>
            <person name="Raley C."/>
            <person name="Palmer J.M."/>
            <person name="Garnica D."/>
            <person name="Upadhyaya N."/>
            <person name="Rathjen J."/>
            <person name="Taylor J.M."/>
            <person name="Park R.F."/>
            <person name="Dodds P.N."/>
            <person name="Hirsch C.D."/>
            <person name="Kianian S.F."/>
            <person name="Figueroa M."/>
        </authorList>
    </citation>
    <scope>NUCLEOTIDE SEQUENCE [LARGE SCALE GENOMIC DNA]</scope>
    <source>
        <strain evidence="8">12SD80</strain>
    </source>
</reference>
<dbReference type="InterPro" id="IPR001461">
    <property type="entry name" value="Aspartic_peptidase_A1"/>
</dbReference>
<comment type="caution">
    <text evidence="8">The sequence shown here is derived from an EMBL/GenBank/DDBJ whole genome shotgun (WGS) entry which is preliminary data.</text>
</comment>
<proteinExistence type="inferred from homology"/>
<dbReference type="InterPro" id="IPR001969">
    <property type="entry name" value="Aspartic_peptidase_AS"/>
</dbReference>
<evidence type="ECO:0000256" key="2">
    <source>
        <dbReference type="ARBA" id="ARBA00022750"/>
    </source>
</evidence>
<name>A0A2N5TFW0_9BASI</name>
<dbReference type="InterPro" id="IPR021109">
    <property type="entry name" value="Peptidase_aspartic_dom_sf"/>
</dbReference>
<feature type="region of interest" description="Disordered" evidence="5">
    <location>
        <begin position="455"/>
        <end position="478"/>
    </location>
</feature>
<feature type="active site" evidence="3">
    <location>
        <position position="128"/>
    </location>
</feature>
<feature type="chain" id="PRO_5014762765" description="Peptidase A1 domain-containing protein" evidence="6">
    <location>
        <begin position="23"/>
        <end position="509"/>
    </location>
</feature>
<dbReference type="SUPFAM" id="SSF50630">
    <property type="entry name" value="Acid proteases"/>
    <property type="match status" value="1"/>
</dbReference>
<feature type="domain" description="Peptidase A1" evidence="7">
    <location>
        <begin position="110"/>
        <end position="436"/>
    </location>
</feature>
<evidence type="ECO:0000256" key="4">
    <source>
        <dbReference type="RuleBase" id="RU000454"/>
    </source>
</evidence>
<dbReference type="PANTHER" id="PTHR47966:SF6">
    <property type="entry name" value="PEPTIDASE A1 DOMAIN-CONTAINING PROTEIN"/>
    <property type="match status" value="1"/>
</dbReference>
<keyword evidence="6" id="KW-0732">Signal</keyword>
<evidence type="ECO:0000256" key="6">
    <source>
        <dbReference type="SAM" id="SignalP"/>
    </source>
</evidence>
<evidence type="ECO:0000313" key="8">
    <source>
        <dbReference type="EMBL" id="PLW24380.1"/>
    </source>
</evidence>
<dbReference type="PANTHER" id="PTHR47966">
    <property type="entry name" value="BETA-SITE APP-CLEAVING ENZYME, ISOFORM A-RELATED"/>
    <property type="match status" value="1"/>
</dbReference>
<dbReference type="InterPro" id="IPR033121">
    <property type="entry name" value="PEPTIDASE_A1"/>
</dbReference>
<organism evidence="8 9">
    <name type="scientific">Puccinia coronata f. sp. avenae</name>
    <dbReference type="NCBI Taxonomy" id="200324"/>
    <lineage>
        <taxon>Eukaryota</taxon>
        <taxon>Fungi</taxon>
        <taxon>Dikarya</taxon>
        <taxon>Basidiomycota</taxon>
        <taxon>Pucciniomycotina</taxon>
        <taxon>Pucciniomycetes</taxon>
        <taxon>Pucciniales</taxon>
        <taxon>Pucciniaceae</taxon>
        <taxon>Puccinia</taxon>
    </lineage>
</organism>
<dbReference type="PROSITE" id="PS00141">
    <property type="entry name" value="ASP_PROTEASE"/>
    <property type="match status" value="1"/>
</dbReference>
<gene>
    <name evidence="8" type="ORF">PCASD_08390</name>
</gene>
<feature type="compositionally biased region" description="Polar residues" evidence="5">
    <location>
        <begin position="459"/>
        <end position="478"/>
    </location>
</feature>
<keyword evidence="2 4" id="KW-0064">Aspartyl protease</keyword>
<dbReference type="PRINTS" id="PR00792">
    <property type="entry name" value="PEPSIN"/>
</dbReference>
<sequence length="509" mass="54893">MKAPSSFRVVCLMLVFSWEITTRDVPSASTLPIPLYRKHAAQRARKTDPEALQAFAVRNAQALHAKYLHSQTGSYPDVASDEGAKTRRRSLPEALNSIVALKNEWSDTDYYSQIEIGTPPQVFNVVLDTGSADLWVAGAEALNEGDGNMSKSSFYSANSSTFQNSRENFHITYGSGTASGVMGIDFVRQGSFSSVEQKFAIVKKISSHLLADQISGIMGMAFEQISSMKNMPFWQSANISTFSFGMTRFCDVPFPREVEPGGVVMLGATDPNLYTGEINFTNVIEEGYWAIKIDTVSINGEAIDSSQGNSAAIDTGTSLIGGPAEVVKKLFDKVAGARPGSGAYQGYYTYPCNSSFNLSIFLGGQMYTIDPVDINLGSIDGDQMECLAGIFSINHASKNSKSPPKNPLPDWILGAVFLKNVYSVFQRGPPAAVGFGRPSSNYQVLLGGLGGGDHGGSPSEVSNRANQMPPTSSSGTGAHQHSVLLKFSVTRTLLYILLFSYYSIFSDIS</sequence>
<protein>
    <recommendedName>
        <fullName evidence="7">Peptidase A1 domain-containing protein</fullName>
    </recommendedName>
</protein>
<dbReference type="AlphaFoldDB" id="A0A2N5TFW0"/>
<keyword evidence="4" id="KW-0645">Protease</keyword>
<evidence type="ECO:0000256" key="5">
    <source>
        <dbReference type="SAM" id="MobiDB-lite"/>
    </source>
</evidence>
<evidence type="ECO:0000256" key="1">
    <source>
        <dbReference type="ARBA" id="ARBA00007447"/>
    </source>
</evidence>
<comment type="similarity">
    <text evidence="1 4">Belongs to the peptidase A1 family.</text>
</comment>
<dbReference type="Pfam" id="PF00026">
    <property type="entry name" value="Asp"/>
    <property type="match status" value="1"/>
</dbReference>
<dbReference type="InterPro" id="IPR034164">
    <property type="entry name" value="Pepsin-like_dom"/>
</dbReference>
<dbReference type="GO" id="GO:0006508">
    <property type="term" value="P:proteolysis"/>
    <property type="evidence" value="ECO:0007669"/>
    <property type="project" value="UniProtKB-KW"/>
</dbReference>
<evidence type="ECO:0000256" key="3">
    <source>
        <dbReference type="PIRSR" id="PIRSR601461-1"/>
    </source>
</evidence>
<dbReference type="Proteomes" id="UP000235392">
    <property type="component" value="Unassembled WGS sequence"/>
</dbReference>
<dbReference type="FunFam" id="2.40.70.10:FF:000223">
    <property type="entry name" value="Uncharacterized protein"/>
    <property type="match status" value="1"/>
</dbReference>
<dbReference type="EMBL" id="PGCI01000610">
    <property type="protein sequence ID" value="PLW24380.1"/>
    <property type="molecule type" value="Genomic_DNA"/>
</dbReference>
<evidence type="ECO:0000259" key="7">
    <source>
        <dbReference type="PROSITE" id="PS51767"/>
    </source>
</evidence>
<dbReference type="Gene3D" id="2.40.70.10">
    <property type="entry name" value="Acid Proteases"/>
    <property type="match status" value="2"/>
</dbReference>
<evidence type="ECO:0000313" key="9">
    <source>
        <dbReference type="Proteomes" id="UP000235392"/>
    </source>
</evidence>
<feature type="active site" evidence="3">
    <location>
        <position position="314"/>
    </location>
</feature>
<dbReference type="PROSITE" id="PS51767">
    <property type="entry name" value="PEPTIDASE_A1"/>
    <property type="match status" value="1"/>
</dbReference>
<keyword evidence="4" id="KW-0378">Hydrolase</keyword>
<feature type="signal peptide" evidence="6">
    <location>
        <begin position="1"/>
        <end position="22"/>
    </location>
</feature>